<dbReference type="InterPro" id="IPR011991">
    <property type="entry name" value="ArsR-like_HTH"/>
</dbReference>
<organism evidence="2 3">
    <name type="scientific">Streptomyces olivochromogenes</name>
    <dbReference type="NCBI Taxonomy" id="1963"/>
    <lineage>
        <taxon>Bacteria</taxon>
        <taxon>Bacillati</taxon>
        <taxon>Actinomycetota</taxon>
        <taxon>Actinomycetes</taxon>
        <taxon>Kitasatosporales</taxon>
        <taxon>Streptomycetaceae</taxon>
        <taxon>Streptomyces</taxon>
    </lineage>
</organism>
<dbReference type="Gene3D" id="1.10.10.10">
    <property type="entry name" value="Winged helix-like DNA-binding domain superfamily/Winged helix DNA-binding domain"/>
    <property type="match status" value="1"/>
</dbReference>
<dbReference type="CDD" id="cd00090">
    <property type="entry name" value="HTH_ARSR"/>
    <property type="match status" value="1"/>
</dbReference>
<accession>A0A250V8K2</accession>
<keyword evidence="3" id="KW-1185">Reference proteome</keyword>
<feature type="region of interest" description="Disordered" evidence="1">
    <location>
        <begin position="203"/>
        <end position="270"/>
    </location>
</feature>
<dbReference type="InterPro" id="IPR036390">
    <property type="entry name" value="WH_DNA-bd_sf"/>
</dbReference>
<evidence type="ECO:0000313" key="2">
    <source>
        <dbReference type="EMBL" id="GAX50495.1"/>
    </source>
</evidence>
<dbReference type="SUPFAM" id="SSF46785">
    <property type="entry name" value="Winged helix' DNA-binding domain"/>
    <property type="match status" value="1"/>
</dbReference>
<dbReference type="InterPro" id="IPR036388">
    <property type="entry name" value="WH-like_DNA-bd_sf"/>
</dbReference>
<dbReference type="EMBL" id="BDQI01000003">
    <property type="protein sequence ID" value="GAX50495.1"/>
    <property type="molecule type" value="Genomic_DNA"/>
</dbReference>
<dbReference type="Proteomes" id="UP000217446">
    <property type="component" value="Unassembled WGS sequence"/>
</dbReference>
<dbReference type="RefSeq" id="WP_235613498.1">
    <property type="nucleotide sequence ID" value="NZ_BDQI01000003.1"/>
</dbReference>
<proteinExistence type="predicted"/>
<dbReference type="AlphaFoldDB" id="A0A250V8K2"/>
<evidence type="ECO:0000313" key="3">
    <source>
        <dbReference type="Proteomes" id="UP000217446"/>
    </source>
</evidence>
<feature type="compositionally biased region" description="Low complexity" evidence="1">
    <location>
        <begin position="249"/>
        <end position="261"/>
    </location>
</feature>
<gene>
    <name evidence="2" type="ORF">SO3561_01993</name>
</gene>
<evidence type="ECO:0000256" key="1">
    <source>
        <dbReference type="SAM" id="MobiDB-lite"/>
    </source>
</evidence>
<sequence length="270" mass="28281">MLDVTVIEDAEAAAVSLDPIRARLLAELAAGPASAAMLAGKVGLPRQKVNYHLKALERHGLVELAGERRKGNVTERLMRATAASYVISPLALAAVQPDPDRFRDQLSARWLLAVGARLVRDVGALITGATKARKRLATYALDGEVTFASAADRAAFIEELTQGVGALIRKYHDGNAEGGRDHRIVVAVHPTLKPEAVAKLEATVNSDAKPEGTVTPEVTAKPEATVNSDAKPEGTVTPEVTAKPEVSVEAGAAETPEAALAVDSTPPGQD</sequence>
<reference evidence="3" key="1">
    <citation type="submission" date="2017-05" db="EMBL/GenBank/DDBJ databases">
        <title>Streptomyces olivochromogenes NBRC 3561 whole genome shotgun sequence.</title>
        <authorList>
            <person name="Dohra H."/>
            <person name="Kodani S."/>
        </authorList>
    </citation>
    <scope>NUCLEOTIDE SEQUENCE [LARGE SCALE GENOMIC DNA]</scope>
    <source>
        <strain evidence="3">NBRC 3561</strain>
    </source>
</reference>
<comment type="caution">
    <text evidence="2">The sequence shown here is derived from an EMBL/GenBank/DDBJ whole genome shotgun (WGS) entry which is preliminary data.</text>
</comment>
<dbReference type="Pfam" id="PF12840">
    <property type="entry name" value="HTH_20"/>
    <property type="match status" value="1"/>
</dbReference>
<name>A0A250V8K2_STROL</name>
<protein>
    <submittedName>
        <fullName evidence="2">Transcriptional regulator</fullName>
    </submittedName>
</protein>